<sequence>MKNISVYYVSQSAKRQRLVFTFSGHVRLLPQPACQSVQITQVWRWWSVCSSSFLSPPLRPVAVCVEMPGMCSVPGCKGYKKARSRGVVFHSLPTRDPERCRKWLKAIQSPKFDENTPVSKYGNIRVCSQHFKAEDYEPDIQAELMKTTPRKILKAHAVPTVFSRGQQEHRSTPAADDRTQLKAPSAAPQSSIEDDNMLQWTSLVTSGPSTSSQASSLGRQGTGMVTGLSSPSLPIPLSQIASGTPSTPPQSPPPAGLSVASVDRLNESFHQETESRSTAQSDLDENTEEDLSRSRTIVNDSCLMELFEKCQTCGQTITKKKVSHCGAQKKVRWSCLGGHRGIWMSSPHLLETFPEIHLLTALSILFSGGTFTHFKKWAKHLHLNFMGHKTFFEIQKAYLNPEMRPMNRPGQEGIFEQLDHQHPEGSHNSDPLKKIKAKSRRRQKGVLSSRSRGKLSQQDDAERQSEASHMASEVDGLQDSFVEMDVTIDEDECSSVKNRLSEVNSDMENDIETAELRAADDSGDEDVYVPIIAQRSTTSEMLLECEEEELEPWQKPTSHVHLKEEDDVGELSNDHTDCKPERSLLQRNVASSSQPLQPAVINNQVIMLLEIFNGVTAASHQLTSNTELSGSLEAQHHAQNSLTALSAVKTEAYGLEVHQISNSPYVS</sequence>
<proteinExistence type="predicted"/>
<protein>
    <submittedName>
        <fullName evidence="1">Uncharacterized protein</fullName>
    </submittedName>
</protein>
<organism evidence="1 2">
    <name type="scientific">Scortum barcoo</name>
    <name type="common">barcoo grunter</name>
    <dbReference type="NCBI Taxonomy" id="214431"/>
    <lineage>
        <taxon>Eukaryota</taxon>
        <taxon>Metazoa</taxon>
        <taxon>Chordata</taxon>
        <taxon>Craniata</taxon>
        <taxon>Vertebrata</taxon>
        <taxon>Euteleostomi</taxon>
        <taxon>Actinopterygii</taxon>
        <taxon>Neopterygii</taxon>
        <taxon>Teleostei</taxon>
        <taxon>Neoteleostei</taxon>
        <taxon>Acanthomorphata</taxon>
        <taxon>Eupercaria</taxon>
        <taxon>Centrarchiformes</taxon>
        <taxon>Terapontoidei</taxon>
        <taxon>Terapontidae</taxon>
        <taxon>Scortum</taxon>
    </lineage>
</organism>
<feature type="non-terminal residue" evidence="1">
    <location>
        <position position="667"/>
    </location>
</feature>
<evidence type="ECO:0000313" key="2">
    <source>
        <dbReference type="Proteomes" id="UP000831701"/>
    </source>
</evidence>
<accession>A0ACB8XCQ2</accession>
<reference evidence="1" key="1">
    <citation type="submission" date="2022-04" db="EMBL/GenBank/DDBJ databases">
        <title>Jade perch genome.</title>
        <authorList>
            <person name="Chao B."/>
        </authorList>
    </citation>
    <scope>NUCLEOTIDE SEQUENCE</scope>
    <source>
        <strain evidence="1">CB-2022</strain>
    </source>
</reference>
<dbReference type="EMBL" id="CM041531">
    <property type="protein sequence ID" value="KAI3377880.1"/>
    <property type="molecule type" value="Genomic_DNA"/>
</dbReference>
<name>A0ACB8XCQ2_9TELE</name>
<keyword evidence="2" id="KW-1185">Reference proteome</keyword>
<dbReference type="Proteomes" id="UP000831701">
    <property type="component" value="Chromosome 1"/>
</dbReference>
<evidence type="ECO:0000313" key="1">
    <source>
        <dbReference type="EMBL" id="KAI3377880.1"/>
    </source>
</evidence>
<comment type="caution">
    <text evidence="1">The sequence shown here is derived from an EMBL/GenBank/DDBJ whole genome shotgun (WGS) entry which is preliminary data.</text>
</comment>
<gene>
    <name evidence="1" type="ORF">L3Q82_009019</name>
</gene>